<proteinExistence type="predicted"/>
<gene>
    <name evidence="2" type="ORF">KDK92_06240</name>
</gene>
<dbReference type="Pfam" id="PF00753">
    <property type="entry name" value="Lactamase_B"/>
    <property type="match status" value="1"/>
</dbReference>
<dbReference type="SUPFAM" id="SSF56281">
    <property type="entry name" value="Metallo-hydrolase/oxidoreductase"/>
    <property type="match status" value="1"/>
</dbReference>
<dbReference type="AlphaFoldDB" id="A0A9J6NZ37"/>
<comment type="caution">
    <text evidence="2">The sequence shown here is derived from an EMBL/GenBank/DDBJ whole genome shotgun (WGS) entry which is preliminary data.</text>
</comment>
<reference evidence="2" key="2">
    <citation type="submission" date="2021-04" db="EMBL/GenBank/DDBJ databases">
        <authorList>
            <person name="Dong X."/>
        </authorList>
    </citation>
    <scope>NUCLEOTIDE SEQUENCE</scope>
    <source>
        <strain evidence="2">ZWT</strain>
    </source>
</reference>
<evidence type="ECO:0000313" key="2">
    <source>
        <dbReference type="EMBL" id="MCM1989332.1"/>
    </source>
</evidence>
<dbReference type="PANTHER" id="PTHR42951:SF4">
    <property type="entry name" value="ACYL-COENZYME A THIOESTERASE MBLAC2"/>
    <property type="match status" value="1"/>
</dbReference>
<protein>
    <submittedName>
        <fullName evidence="2">MBL fold metallo-hydrolase</fullName>
    </submittedName>
</protein>
<dbReference type="SMART" id="SM00849">
    <property type="entry name" value="Lactamase_B"/>
    <property type="match status" value="1"/>
</dbReference>
<evidence type="ECO:0000313" key="3">
    <source>
        <dbReference type="Proteomes" id="UP001056429"/>
    </source>
</evidence>
<reference evidence="2" key="1">
    <citation type="journal article" date="2021" name="mSystems">
        <title>Bacteria and Archaea Synergistically Convert Glycine Betaine to Biogenic Methane in the Formosa Cold Seep of the South China Sea.</title>
        <authorList>
            <person name="Li L."/>
            <person name="Zhang W."/>
            <person name="Zhang S."/>
            <person name="Song L."/>
            <person name="Sun Q."/>
            <person name="Zhang H."/>
            <person name="Xiang H."/>
            <person name="Dong X."/>
        </authorList>
    </citation>
    <scope>NUCLEOTIDE SEQUENCE</scope>
    <source>
        <strain evidence="2">ZWT</strain>
    </source>
</reference>
<dbReference type="InterPro" id="IPR050855">
    <property type="entry name" value="NDM-1-like"/>
</dbReference>
<evidence type="ECO:0000259" key="1">
    <source>
        <dbReference type="SMART" id="SM00849"/>
    </source>
</evidence>
<dbReference type="PANTHER" id="PTHR42951">
    <property type="entry name" value="METALLO-BETA-LACTAMASE DOMAIN-CONTAINING"/>
    <property type="match status" value="1"/>
</dbReference>
<accession>A0A9J6NZ37</accession>
<sequence length="261" mass="30610">MELYSEWYKIEKIDDITYVISEPHHWEDTNIYYLIGEKRNIVIDTGIGIWPIKNILKEIDDKDICVITTHVHWDHIGNHSEFENIMVHKSEEKWIKNGIPLPIEVIRKNVIRDVNEELLPRDFNINDYQLFKSNNIEVVEDGDIVELGGRTLQILHTPGHSPGHIAVYDIKKKYIFTGDLIYKGRLYCNYESTEPIGFYNSIKKIHGMKREVTKIFGGHYNSELSFSYLDDIMELMKRVHDNNGLYHGSGIHKHNEAEIIF</sequence>
<dbReference type="InterPro" id="IPR001279">
    <property type="entry name" value="Metallo-B-lactamas"/>
</dbReference>
<name>A0A9J6NZ37_9CLOT</name>
<feature type="domain" description="Metallo-beta-lactamase" evidence="1">
    <location>
        <begin position="28"/>
        <end position="219"/>
    </location>
</feature>
<dbReference type="Proteomes" id="UP001056429">
    <property type="component" value="Unassembled WGS sequence"/>
</dbReference>
<organism evidence="2 3">
    <name type="scientific">Oceanirhabdus seepicola</name>
    <dbReference type="NCBI Taxonomy" id="2828781"/>
    <lineage>
        <taxon>Bacteria</taxon>
        <taxon>Bacillati</taxon>
        <taxon>Bacillota</taxon>
        <taxon>Clostridia</taxon>
        <taxon>Eubacteriales</taxon>
        <taxon>Clostridiaceae</taxon>
        <taxon>Oceanirhabdus</taxon>
    </lineage>
</organism>
<dbReference type="EMBL" id="JAGSOJ010000001">
    <property type="protein sequence ID" value="MCM1989332.1"/>
    <property type="molecule type" value="Genomic_DNA"/>
</dbReference>
<dbReference type="RefSeq" id="WP_250858331.1">
    <property type="nucleotide sequence ID" value="NZ_JAGSOJ010000001.1"/>
</dbReference>
<dbReference type="InterPro" id="IPR036866">
    <property type="entry name" value="RibonucZ/Hydroxyglut_hydro"/>
</dbReference>
<dbReference type="Gene3D" id="3.60.15.10">
    <property type="entry name" value="Ribonuclease Z/Hydroxyacylglutathione hydrolase-like"/>
    <property type="match status" value="1"/>
</dbReference>
<keyword evidence="3" id="KW-1185">Reference proteome</keyword>